<gene>
    <name evidence="1" type="ORF">J2X12_000423</name>
</gene>
<evidence type="ECO:0000313" key="2">
    <source>
        <dbReference type="Proteomes" id="UP001262032"/>
    </source>
</evidence>
<protein>
    <submittedName>
        <fullName evidence="1">Uncharacterized protein</fullName>
    </submittedName>
</protein>
<reference evidence="1" key="1">
    <citation type="submission" date="2023-07" db="EMBL/GenBank/DDBJ databases">
        <title>Sorghum-associated microbial communities from plants grown in Nebraska, USA.</title>
        <authorList>
            <person name="Schachtman D."/>
        </authorList>
    </citation>
    <scope>NUCLEOTIDE SEQUENCE</scope>
    <source>
        <strain evidence="1">BE261</strain>
    </source>
</reference>
<dbReference type="AlphaFoldDB" id="A0AAW8N874"/>
<organism evidence="1 2">
    <name type="scientific">Pseudarthrobacter oxydans</name>
    <name type="common">Arthrobacter oxydans</name>
    <dbReference type="NCBI Taxonomy" id="1671"/>
    <lineage>
        <taxon>Bacteria</taxon>
        <taxon>Bacillati</taxon>
        <taxon>Actinomycetota</taxon>
        <taxon>Actinomycetes</taxon>
        <taxon>Micrococcales</taxon>
        <taxon>Micrococcaceae</taxon>
        <taxon>Pseudarthrobacter</taxon>
    </lineage>
</organism>
<dbReference type="Proteomes" id="UP001262032">
    <property type="component" value="Unassembled WGS sequence"/>
</dbReference>
<accession>A0AAW8N874</accession>
<sequence>MTETTTARSSSAGQGFPDAIGFGFAELLVLLNLRRGPATEASAKALRLEGELDDASLLSAGASSLVARGAATVGADRELSVEGPVAAVTHALTEAEKLVQINLLTPGSVDNVLSVESPEYRILLQPRAYLSWFAMAQRPDTTPAEANFFIVRKHLEDNPDGGATIRLLDSSDGKQLLVKRSEKGWTVGYGHLDAPSEPIQEFPGLTDNQVLDHIRSIRQD</sequence>
<evidence type="ECO:0000313" key="1">
    <source>
        <dbReference type="EMBL" id="MDR7162422.1"/>
    </source>
</evidence>
<proteinExistence type="predicted"/>
<dbReference type="EMBL" id="JAVDWN010000001">
    <property type="protein sequence ID" value="MDR7162422.1"/>
    <property type="molecule type" value="Genomic_DNA"/>
</dbReference>
<comment type="caution">
    <text evidence="1">The sequence shown here is derived from an EMBL/GenBank/DDBJ whole genome shotgun (WGS) entry which is preliminary data.</text>
</comment>
<dbReference type="RefSeq" id="WP_310109062.1">
    <property type="nucleotide sequence ID" value="NZ_CAXURQ020000001.1"/>
</dbReference>
<name>A0AAW8N874_PSEOX</name>
<dbReference type="GeneID" id="97420959"/>